<dbReference type="EMBL" id="QZKI01000091">
    <property type="protein sequence ID" value="RJP68492.1"/>
    <property type="molecule type" value="Genomic_DNA"/>
</dbReference>
<dbReference type="Pfam" id="PF00639">
    <property type="entry name" value="Rotamase"/>
    <property type="match status" value="1"/>
</dbReference>
<accession>A0A419EVQ4</accession>
<keyword evidence="1" id="KW-0697">Rotamase</keyword>
<dbReference type="InterPro" id="IPR046357">
    <property type="entry name" value="PPIase_dom_sf"/>
</dbReference>
<dbReference type="InterPro" id="IPR050245">
    <property type="entry name" value="PrsA_foldase"/>
</dbReference>
<evidence type="ECO:0000313" key="4">
    <source>
        <dbReference type="Proteomes" id="UP000285961"/>
    </source>
</evidence>
<protein>
    <recommendedName>
        <fullName evidence="2">PpiC domain-containing protein</fullName>
    </recommendedName>
</protein>
<dbReference type="AlphaFoldDB" id="A0A419EVQ4"/>
<dbReference type="InterPro" id="IPR000297">
    <property type="entry name" value="PPIase_PpiC"/>
</dbReference>
<evidence type="ECO:0000313" key="3">
    <source>
        <dbReference type="EMBL" id="RJP68492.1"/>
    </source>
</evidence>
<organism evidence="3 4">
    <name type="scientific">Candidatus Abyssobacteria bacterium SURF_17</name>
    <dbReference type="NCBI Taxonomy" id="2093361"/>
    <lineage>
        <taxon>Bacteria</taxon>
        <taxon>Pseudomonadati</taxon>
        <taxon>Candidatus Hydrogenedentota</taxon>
        <taxon>Candidatus Abyssobacteria</taxon>
    </lineage>
</organism>
<name>A0A419EVQ4_9BACT</name>
<proteinExistence type="predicted"/>
<gene>
    <name evidence="3" type="ORF">C4532_12660</name>
</gene>
<dbReference type="Gene3D" id="3.10.50.40">
    <property type="match status" value="1"/>
</dbReference>
<keyword evidence="1" id="KW-0413">Isomerase</keyword>
<evidence type="ECO:0000259" key="2">
    <source>
        <dbReference type="PROSITE" id="PS50198"/>
    </source>
</evidence>
<feature type="domain" description="PpiC" evidence="2">
    <location>
        <begin position="31"/>
        <end position="119"/>
    </location>
</feature>
<dbReference type="PROSITE" id="PS50198">
    <property type="entry name" value="PPIC_PPIASE_2"/>
    <property type="match status" value="1"/>
</dbReference>
<evidence type="ECO:0000256" key="1">
    <source>
        <dbReference type="PROSITE-ProRule" id="PRU00278"/>
    </source>
</evidence>
<reference evidence="3 4" key="1">
    <citation type="journal article" date="2017" name="ISME J.">
        <title>Energy and carbon metabolisms in a deep terrestrial subsurface fluid microbial community.</title>
        <authorList>
            <person name="Momper L."/>
            <person name="Jungbluth S.P."/>
            <person name="Lee M.D."/>
            <person name="Amend J.P."/>
        </authorList>
    </citation>
    <scope>NUCLEOTIDE SEQUENCE [LARGE SCALE GENOMIC DNA]</scope>
    <source>
        <strain evidence="3">SURF_17</strain>
    </source>
</reference>
<comment type="caution">
    <text evidence="3">The sequence shown here is derived from an EMBL/GenBank/DDBJ whole genome shotgun (WGS) entry which is preliminary data.</text>
</comment>
<dbReference type="Proteomes" id="UP000285961">
    <property type="component" value="Unassembled WGS sequence"/>
</dbReference>
<dbReference type="SUPFAM" id="SSF54534">
    <property type="entry name" value="FKBP-like"/>
    <property type="match status" value="1"/>
</dbReference>
<dbReference type="GO" id="GO:0003755">
    <property type="term" value="F:peptidyl-prolyl cis-trans isomerase activity"/>
    <property type="evidence" value="ECO:0007669"/>
    <property type="project" value="UniProtKB-KW"/>
</dbReference>
<sequence length="139" mass="15947">MRMTKMLWVAVVIVFLIAIAAVFLGPGPDRKPEVKLRQIAVQADPSDPADVERARRKIEEIHDHLTKGANFEQLAFSESEAPNAAQAGEMGWIGRGILSKHHEDIVFRLEKGQFSDVIEDRRTEDLVYRIFYVEERRNF</sequence>
<dbReference type="PANTHER" id="PTHR47245:SF2">
    <property type="entry name" value="PEPTIDYL-PROLYL CIS-TRANS ISOMERASE HP_0175-RELATED"/>
    <property type="match status" value="1"/>
</dbReference>
<dbReference type="PANTHER" id="PTHR47245">
    <property type="entry name" value="PEPTIDYLPROLYL ISOMERASE"/>
    <property type="match status" value="1"/>
</dbReference>